<evidence type="ECO:0000256" key="3">
    <source>
        <dbReference type="ARBA" id="ARBA00023002"/>
    </source>
</evidence>
<evidence type="ECO:0000313" key="6">
    <source>
        <dbReference type="EMBL" id="OXA57765.1"/>
    </source>
</evidence>
<name>A0A226EJ91_FOLCA</name>
<comment type="similarity">
    <text evidence="1">Belongs to the carotenoid oxygenase family.</text>
</comment>
<keyword evidence="7" id="KW-1185">Reference proteome</keyword>
<feature type="binding site" evidence="5">
    <location>
        <position position="515"/>
    </location>
    <ligand>
        <name>Fe cation</name>
        <dbReference type="ChEBI" id="CHEBI:24875"/>
        <note>catalytic</note>
    </ligand>
</feature>
<evidence type="ECO:0000313" key="7">
    <source>
        <dbReference type="Proteomes" id="UP000198287"/>
    </source>
</evidence>
<feature type="binding site" evidence="5">
    <location>
        <position position="177"/>
    </location>
    <ligand>
        <name>Fe cation</name>
        <dbReference type="ChEBI" id="CHEBI:24875"/>
        <note>catalytic</note>
    </ligand>
</feature>
<sequence>MPVISDAPLKLFSSAEETAEKPEQTPVIGTLPSWIQGSFLRIGPGKFDFGHEFKMNHWLDGYALLQRFEITKDFVKFEKKYLQSDAYKRSVAAGRPLINEFATVAQRDPNKGFFSRMVSTLLPEFTDNNYSTLFHISSDIFATCDTCFFRKVDGKTLDSCEKYDGNKLFGLNGQSAHPLCDSATGDMYNSGFSLFPSSKYSIIKMKKANSSKEMLKNVTVLCTIPSRWVGALSINHSFGLTPNYCCYIEQPYVVSVSKIASSLVKGHTLKDILEWRPQEKNRFIIVEKSSGKVFKTEYLSAQSFYFMHIVNCYEDNNQIIVDLISYESPNMLDSLFLNKLRDCETDVNVDLSCIQRFVIPIISDIKLIEEGVELVQTKSRCSAIRRGNRIILEGCNITERGIEMPTISRLFQGVKYRYIYAAGTFNRSCYSHTITKTDLQSGETTVWKEGEYLYPGEPYFVPNPNNESEDDGILISGVTDSRENHEDYLLFLDAKTMTEIARATFKIENVPSALHGLFLPN</sequence>
<dbReference type="Pfam" id="PF03055">
    <property type="entry name" value="RPE65"/>
    <property type="match status" value="1"/>
</dbReference>
<dbReference type="GO" id="GO:0010436">
    <property type="term" value="F:carotenoid dioxygenase activity"/>
    <property type="evidence" value="ECO:0007669"/>
    <property type="project" value="TreeGrafter"/>
</dbReference>
<keyword evidence="4 5" id="KW-0408">Iron</keyword>
<proteinExistence type="inferred from homology"/>
<dbReference type="Proteomes" id="UP000198287">
    <property type="component" value="Unassembled WGS sequence"/>
</dbReference>
<evidence type="ECO:0000256" key="4">
    <source>
        <dbReference type="ARBA" id="ARBA00023004"/>
    </source>
</evidence>
<keyword evidence="3" id="KW-0560">Oxidoreductase</keyword>
<protein>
    <recommendedName>
        <fullName evidence="8">Beta,beta-carotene 9',10'-oxygenase</fullName>
    </recommendedName>
</protein>
<dbReference type="GO" id="GO:0046872">
    <property type="term" value="F:metal ion binding"/>
    <property type="evidence" value="ECO:0007669"/>
    <property type="project" value="UniProtKB-KW"/>
</dbReference>
<organism evidence="6 7">
    <name type="scientific">Folsomia candida</name>
    <name type="common">Springtail</name>
    <dbReference type="NCBI Taxonomy" id="158441"/>
    <lineage>
        <taxon>Eukaryota</taxon>
        <taxon>Metazoa</taxon>
        <taxon>Ecdysozoa</taxon>
        <taxon>Arthropoda</taxon>
        <taxon>Hexapoda</taxon>
        <taxon>Collembola</taxon>
        <taxon>Entomobryomorpha</taxon>
        <taxon>Isotomoidea</taxon>
        <taxon>Isotomidae</taxon>
        <taxon>Proisotominae</taxon>
        <taxon>Folsomia</taxon>
    </lineage>
</organism>
<dbReference type="AlphaFoldDB" id="A0A226EJ91"/>
<evidence type="ECO:0000256" key="1">
    <source>
        <dbReference type="ARBA" id="ARBA00006787"/>
    </source>
</evidence>
<feature type="binding site" evidence="5">
    <location>
        <position position="308"/>
    </location>
    <ligand>
        <name>Fe cation</name>
        <dbReference type="ChEBI" id="CHEBI:24875"/>
        <note>catalytic</note>
    </ligand>
</feature>
<reference evidence="6 7" key="1">
    <citation type="submission" date="2015-12" db="EMBL/GenBank/DDBJ databases">
        <title>The genome of Folsomia candida.</title>
        <authorList>
            <person name="Faddeeva A."/>
            <person name="Derks M.F."/>
            <person name="Anvar Y."/>
            <person name="Smit S."/>
            <person name="Van Straalen N."/>
            <person name="Roelofs D."/>
        </authorList>
    </citation>
    <scope>NUCLEOTIDE SEQUENCE [LARGE SCALE GENOMIC DNA]</scope>
    <source>
        <strain evidence="6 7">VU population</strain>
        <tissue evidence="6">Whole body</tissue>
    </source>
</reference>
<accession>A0A226EJ91</accession>
<dbReference type="GO" id="GO:0042574">
    <property type="term" value="P:retinal metabolic process"/>
    <property type="evidence" value="ECO:0007669"/>
    <property type="project" value="TreeGrafter"/>
</dbReference>
<evidence type="ECO:0000256" key="5">
    <source>
        <dbReference type="PIRSR" id="PIRSR604294-1"/>
    </source>
</evidence>
<dbReference type="PANTHER" id="PTHR10543">
    <property type="entry name" value="BETA-CAROTENE DIOXYGENASE"/>
    <property type="match status" value="1"/>
</dbReference>
<dbReference type="OrthoDB" id="1069523at2759"/>
<feature type="binding site" evidence="5">
    <location>
        <position position="236"/>
    </location>
    <ligand>
        <name>Fe cation</name>
        <dbReference type="ChEBI" id="CHEBI:24875"/>
        <note>catalytic</note>
    </ligand>
</feature>
<dbReference type="OMA" id="WRESEHY"/>
<comment type="cofactor">
    <cofactor evidence="5">
        <name>Fe(2+)</name>
        <dbReference type="ChEBI" id="CHEBI:29033"/>
    </cofactor>
    <text evidence="5">Binds 1 Fe(2+) ion per subunit.</text>
</comment>
<dbReference type="PANTHER" id="PTHR10543:SF24">
    <property type="entry name" value="CAROTENOID ISOMEROOXYGENASE"/>
    <property type="match status" value="1"/>
</dbReference>
<evidence type="ECO:0008006" key="8">
    <source>
        <dbReference type="Google" id="ProtNLM"/>
    </source>
</evidence>
<dbReference type="GO" id="GO:0016121">
    <property type="term" value="P:carotene catabolic process"/>
    <property type="evidence" value="ECO:0007669"/>
    <property type="project" value="TreeGrafter"/>
</dbReference>
<gene>
    <name evidence="6" type="ORF">Fcan01_07857</name>
</gene>
<keyword evidence="2 5" id="KW-0479">Metal-binding</keyword>
<evidence type="ECO:0000256" key="2">
    <source>
        <dbReference type="ARBA" id="ARBA00022723"/>
    </source>
</evidence>
<comment type="caution">
    <text evidence="6">The sequence shown here is derived from an EMBL/GenBank/DDBJ whole genome shotgun (WGS) entry which is preliminary data.</text>
</comment>
<dbReference type="GO" id="GO:0003834">
    <property type="term" value="F:beta-carotene 15,15'-dioxygenase activity"/>
    <property type="evidence" value="ECO:0007669"/>
    <property type="project" value="TreeGrafter"/>
</dbReference>
<dbReference type="EMBL" id="LNIX01000003">
    <property type="protein sequence ID" value="OXA57765.1"/>
    <property type="molecule type" value="Genomic_DNA"/>
</dbReference>
<dbReference type="InterPro" id="IPR004294">
    <property type="entry name" value="Carotenoid_Oase"/>
</dbReference>